<evidence type="ECO:0000313" key="3">
    <source>
        <dbReference type="Proteomes" id="UP000054653"/>
    </source>
</evidence>
<evidence type="ECO:0000313" key="2">
    <source>
        <dbReference type="EMBL" id="KRY47362.1"/>
    </source>
</evidence>
<feature type="region of interest" description="Disordered" evidence="1">
    <location>
        <begin position="44"/>
        <end position="80"/>
    </location>
</feature>
<keyword evidence="3" id="KW-1185">Reference proteome</keyword>
<protein>
    <submittedName>
        <fullName evidence="2">Uncharacterized protein</fullName>
    </submittedName>
</protein>
<dbReference type="Proteomes" id="UP000054653">
    <property type="component" value="Unassembled WGS sequence"/>
</dbReference>
<organism evidence="2 3">
    <name type="scientific">Trichinella britovi</name>
    <name type="common">Parasitic roundworm</name>
    <dbReference type="NCBI Taxonomy" id="45882"/>
    <lineage>
        <taxon>Eukaryota</taxon>
        <taxon>Metazoa</taxon>
        <taxon>Ecdysozoa</taxon>
        <taxon>Nematoda</taxon>
        <taxon>Enoplea</taxon>
        <taxon>Dorylaimia</taxon>
        <taxon>Trichinellida</taxon>
        <taxon>Trichinellidae</taxon>
        <taxon>Trichinella</taxon>
    </lineage>
</organism>
<name>A0A0V1CDW0_TRIBR</name>
<dbReference type="AlphaFoldDB" id="A0A0V1CDW0"/>
<sequence>MATVLRGLVGFDCLVYLDDVITAEEHTARLREVHSDWMRWYHVRESTAHPDERDRSPRDGNTVRQEHQPPPHPRRTSPEG</sequence>
<proteinExistence type="predicted"/>
<feature type="compositionally biased region" description="Basic and acidic residues" evidence="1">
    <location>
        <begin position="44"/>
        <end position="58"/>
    </location>
</feature>
<comment type="caution">
    <text evidence="2">The sequence shown here is derived from an EMBL/GenBank/DDBJ whole genome shotgun (WGS) entry which is preliminary data.</text>
</comment>
<reference evidence="2 3" key="1">
    <citation type="submission" date="2015-01" db="EMBL/GenBank/DDBJ databases">
        <title>Evolution of Trichinella species and genotypes.</title>
        <authorList>
            <person name="Korhonen P.K."/>
            <person name="Edoardo P."/>
            <person name="Giuseppe L.R."/>
            <person name="Gasser R.B."/>
        </authorList>
    </citation>
    <scope>NUCLEOTIDE SEQUENCE [LARGE SCALE GENOMIC DNA]</scope>
    <source>
        <strain evidence="2">ISS120</strain>
    </source>
</reference>
<accession>A0A0V1CDW0</accession>
<evidence type="ECO:0000256" key="1">
    <source>
        <dbReference type="SAM" id="MobiDB-lite"/>
    </source>
</evidence>
<dbReference type="EMBL" id="JYDI01000245">
    <property type="protein sequence ID" value="KRY47362.1"/>
    <property type="molecule type" value="Genomic_DNA"/>
</dbReference>
<gene>
    <name evidence="2" type="ORF">T03_5150</name>
</gene>